<dbReference type="RefSeq" id="WP_099186210.1">
    <property type="nucleotide sequence ID" value="NZ_BEWI01000032.1"/>
</dbReference>
<protein>
    <submittedName>
        <fullName evidence="1">Uncharacterized protein</fullName>
    </submittedName>
</protein>
<dbReference type="EMBL" id="BEWI01000032">
    <property type="protein sequence ID" value="GAY22663.1"/>
    <property type="molecule type" value="Genomic_DNA"/>
</dbReference>
<accession>A0A292ZIH6</accession>
<sequence>MFEREVAFGNMPDPIQFGGKKAWSKKQIDEAIDRLVGNIKPGSDWRRHSKLYERVYSPSGDD</sequence>
<proteinExistence type="predicted"/>
<dbReference type="Proteomes" id="UP000221538">
    <property type="component" value="Unassembled WGS sequence"/>
</dbReference>
<evidence type="ECO:0000313" key="1">
    <source>
        <dbReference type="EMBL" id="GAY22663.1"/>
    </source>
</evidence>
<organism evidence="1 2">
    <name type="scientific">Sphingobium fuliginis (strain ATCC 27551)</name>
    <dbReference type="NCBI Taxonomy" id="336203"/>
    <lineage>
        <taxon>Bacteria</taxon>
        <taxon>Pseudomonadati</taxon>
        <taxon>Pseudomonadota</taxon>
        <taxon>Alphaproteobacteria</taxon>
        <taxon>Sphingomonadales</taxon>
        <taxon>Sphingomonadaceae</taxon>
        <taxon>Sphingobium</taxon>
    </lineage>
</organism>
<reference evidence="1 2" key="1">
    <citation type="journal article" date="2013" name="Biodegradation">
        <title>Occurrence of 4-tert-butylphenol (4-t-BP) biodegradation in an aquatic sample caused by the presence of Spirodela polyrrhiza and isolation of a 4-t-BP-utilizing bacterium.</title>
        <authorList>
            <person name="Ogata Y."/>
            <person name="Toyama T."/>
            <person name="Yu N."/>
            <person name="Wang X."/>
            <person name="Sei K."/>
            <person name="Ike M."/>
        </authorList>
    </citation>
    <scope>NUCLEOTIDE SEQUENCE [LARGE SCALE GENOMIC DNA]</scope>
    <source>
        <strain evidence="1 2">OMI</strain>
    </source>
</reference>
<dbReference type="AlphaFoldDB" id="A0A292ZIH6"/>
<reference evidence="1 2" key="2">
    <citation type="journal article" date="2013" name="Environ. Sci. Technol.">
        <title>The 4-tert-butylphenol-utilizing bacterium Sphingobium fuliginis OMI can degrade bisphenols via phenolic ring hydroxylation and meta-cleavage pathway.</title>
        <authorList>
            <person name="Ogata Y."/>
            <person name="Goda S."/>
            <person name="Toyama T."/>
            <person name="Sei K."/>
            <person name="Ike M."/>
        </authorList>
    </citation>
    <scope>NUCLEOTIDE SEQUENCE [LARGE SCALE GENOMIC DNA]</scope>
    <source>
        <strain evidence="1 2">OMI</strain>
    </source>
</reference>
<name>A0A292ZIH6_SPHSA</name>
<comment type="caution">
    <text evidence="1">The sequence shown here is derived from an EMBL/GenBank/DDBJ whole genome shotgun (WGS) entry which is preliminary data.</text>
</comment>
<evidence type="ECO:0000313" key="2">
    <source>
        <dbReference type="Proteomes" id="UP000221538"/>
    </source>
</evidence>
<gene>
    <name evidence="1" type="ORF">SFOMI_3223</name>
</gene>